<feature type="region of interest" description="Disordered" evidence="1">
    <location>
        <begin position="90"/>
        <end position="116"/>
    </location>
</feature>
<dbReference type="STRING" id="857342.A0A2T3ASD3"/>
<dbReference type="InParanoid" id="A0A2T3ASD3"/>
<evidence type="ECO:0000256" key="2">
    <source>
        <dbReference type="SAM" id="Phobius"/>
    </source>
</evidence>
<gene>
    <name evidence="3" type="ORF">M430DRAFT_22615</name>
</gene>
<protein>
    <recommendedName>
        <fullName evidence="5">Adhesin domain-containing protein</fullName>
    </recommendedName>
</protein>
<dbReference type="Proteomes" id="UP000241818">
    <property type="component" value="Unassembled WGS sequence"/>
</dbReference>
<keyword evidence="2" id="KW-1133">Transmembrane helix</keyword>
<feature type="region of interest" description="Disordered" evidence="1">
    <location>
        <begin position="227"/>
        <end position="258"/>
    </location>
</feature>
<keyword evidence="2" id="KW-0812">Transmembrane</keyword>
<dbReference type="OrthoDB" id="3539644at2759"/>
<evidence type="ECO:0000256" key="1">
    <source>
        <dbReference type="SAM" id="MobiDB-lite"/>
    </source>
</evidence>
<name>A0A2T3ASD3_AMORE</name>
<feature type="compositionally biased region" description="Pro residues" evidence="1">
    <location>
        <begin position="131"/>
        <end position="144"/>
    </location>
</feature>
<feature type="compositionally biased region" description="Polar residues" evidence="1">
    <location>
        <begin position="64"/>
        <end position="78"/>
    </location>
</feature>
<proteinExistence type="predicted"/>
<dbReference type="GeneID" id="36572810"/>
<feature type="compositionally biased region" description="Polar residues" evidence="1">
    <location>
        <begin position="95"/>
        <end position="110"/>
    </location>
</feature>
<feature type="region of interest" description="Disordered" evidence="1">
    <location>
        <begin position="130"/>
        <end position="150"/>
    </location>
</feature>
<dbReference type="EMBL" id="KZ679017">
    <property type="protein sequence ID" value="PSS09253.1"/>
    <property type="molecule type" value="Genomic_DNA"/>
</dbReference>
<keyword evidence="2" id="KW-0472">Membrane</keyword>
<organism evidence="3 4">
    <name type="scientific">Amorphotheca resinae ATCC 22711</name>
    <dbReference type="NCBI Taxonomy" id="857342"/>
    <lineage>
        <taxon>Eukaryota</taxon>
        <taxon>Fungi</taxon>
        <taxon>Dikarya</taxon>
        <taxon>Ascomycota</taxon>
        <taxon>Pezizomycotina</taxon>
        <taxon>Leotiomycetes</taxon>
        <taxon>Helotiales</taxon>
        <taxon>Amorphothecaceae</taxon>
        <taxon>Amorphotheca</taxon>
    </lineage>
</organism>
<keyword evidence="4" id="KW-1185">Reference proteome</keyword>
<reference evidence="3 4" key="1">
    <citation type="journal article" date="2018" name="New Phytol.">
        <title>Comparative genomics and transcriptomics depict ericoid mycorrhizal fungi as versatile saprotrophs and plant mutualists.</title>
        <authorList>
            <person name="Martino E."/>
            <person name="Morin E."/>
            <person name="Grelet G.A."/>
            <person name="Kuo A."/>
            <person name="Kohler A."/>
            <person name="Daghino S."/>
            <person name="Barry K.W."/>
            <person name="Cichocki N."/>
            <person name="Clum A."/>
            <person name="Dockter R.B."/>
            <person name="Hainaut M."/>
            <person name="Kuo R.C."/>
            <person name="LaButti K."/>
            <person name="Lindahl B.D."/>
            <person name="Lindquist E.A."/>
            <person name="Lipzen A."/>
            <person name="Khouja H.R."/>
            <person name="Magnuson J."/>
            <person name="Murat C."/>
            <person name="Ohm R.A."/>
            <person name="Singer S.W."/>
            <person name="Spatafora J.W."/>
            <person name="Wang M."/>
            <person name="Veneault-Fourrey C."/>
            <person name="Henrissat B."/>
            <person name="Grigoriev I.V."/>
            <person name="Martin F.M."/>
            <person name="Perotto S."/>
        </authorList>
    </citation>
    <scope>NUCLEOTIDE SEQUENCE [LARGE SCALE GENOMIC DNA]</scope>
    <source>
        <strain evidence="3 4">ATCC 22711</strain>
    </source>
</reference>
<accession>A0A2T3ASD3</accession>
<sequence length="765" mass="82308">MPASENLYAANDNPDSDAESFGDELSPTDGYFRSEIPSNTMVPDPSRPSDDKTVEDKVLISGPATRTNAERASQSTNSPTLAQLLPAHNYASPASGANMSSSATSNTPSLPRSFHRTEPLRSEDNLIDAVAPPPAYSASPPLPTSPQALQDNQSYNTFQHHLEQYREAIIPNWWRERMGAPNGELDERAPLAGWKRNSRSRIIIRKLLFVALVITVLIGSLSTMLSWKSESPSNPPGKNPSKDTPPGKRPVGSGSPYCSSATFQRKEVTYEVPLDGDLAVIQTIHVNHGDAKDGNWMISTAGEIRLKRLPKDSKYGHGKGHLTVNVHVSDPSLQVIQTLENNSRTLKISTPRYARLDTPGPHCISLEIIAWLPEDAKLRNMLIKAITLTLRVLDDVKIDVSDLSTFETVSGDVYFPQISGSGVSLISSSPSFDSPQAPNALKATYSPEAPDVPNIPESPISQQALQFSSRRIDVSTVSGDINGQYPLLDHLGLTSQSGDIKISVSPHDALPSAPLPADLLIHTASGDIDVRLPIGGSQDPQYVPPPRDYITKVHSASGDITGSFYLGTSGHFESTSGDITMKILPIVQSGPSNDPDKDENIHFGTETVSGSMGIEILDPIFISPVVYEQPVQRNTLDHFHPIGDDDSYGPNLLLPPTGKLFSIKNTSDSKLEKLRSLQSSHTSKSGGISVRYPDVWEGKVSGKTISGKITVSGEGLKVVKNKKGWGSKEVLAVKGSDGDDDDAGSSAVMQSISGNQRFVVGAATN</sequence>
<feature type="transmembrane region" description="Helical" evidence="2">
    <location>
        <begin position="207"/>
        <end position="227"/>
    </location>
</feature>
<dbReference type="RefSeq" id="XP_024717551.1">
    <property type="nucleotide sequence ID" value="XM_024864729.1"/>
</dbReference>
<feature type="compositionally biased region" description="Basic and acidic residues" evidence="1">
    <location>
        <begin position="47"/>
        <end position="58"/>
    </location>
</feature>
<evidence type="ECO:0008006" key="5">
    <source>
        <dbReference type="Google" id="ProtNLM"/>
    </source>
</evidence>
<evidence type="ECO:0000313" key="4">
    <source>
        <dbReference type="Proteomes" id="UP000241818"/>
    </source>
</evidence>
<feature type="region of interest" description="Disordered" evidence="1">
    <location>
        <begin position="1"/>
        <end position="78"/>
    </location>
</feature>
<evidence type="ECO:0000313" key="3">
    <source>
        <dbReference type="EMBL" id="PSS09253.1"/>
    </source>
</evidence>
<dbReference type="AlphaFoldDB" id="A0A2T3ASD3"/>